<dbReference type="Proteomes" id="UP000367825">
    <property type="component" value="Unassembled WGS sequence"/>
</dbReference>
<sequence>MQVDRMQQREIERAYVQTFLGAARQTCDHDAWSYFMCFTASIGLEVVANYLRLEKRTAALIEPCFDNLHDILRRHDVPLQVFPEAWMQSRPDELSMHLERLEADVLFLVAPNNPSGMELPQENLQVVIDFCEKKKCLLVLDATFRFFQRPGAVYDQYAMLARSGIDCILIEDTGKTWPTKEIKAPFFSVSMGLAPRIAHIYSDFILHVSPVAIELLRNFVALGTEQVHAVIAANRLALQEALEGTCLCPQEGGRMSVAWLQVTGPRTATQWQALMAEHGLSVLTGVQFYWAHPHAGEKYLRVALQRNPAMFQLACTRLRALLMAEG</sequence>
<gene>
    <name evidence="2" type="primary">dapL</name>
    <name evidence="2" type="ORF">PNO31109_02817</name>
</gene>
<dbReference type="Pfam" id="PF00155">
    <property type="entry name" value="Aminotran_1_2"/>
    <property type="match status" value="1"/>
</dbReference>
<keyword evidence="2" id="KW-0032">Aminotransferase</keyword>
<dbReference type="EC" id="2.6.1.83" evidence="2"/>
<accession>A0A5E4VTC4</accession>
<dbReference type="InterPro" id="IPR015422">
    <property type="entry name" value="PyrdxlP-dep_Trfase_small"/>
</dbReference>
<evidence type="ECO:0000313" key="3">
    <source>
        <dbReference type="Proteomes" id="UP000367825"/>
    </source>
</evidence>
<proteinExistence type="predicted"/>
<dbReference type="Gene3D" id="3.90.1150.10">
    <property type="entry name" value="Aspartate Aminotransferase, domain 1"/>
    <property type="match status" value="1"/>
</dbReference>
<evidence type="ECO:0000259" key="1">
    <source>
        <dbReference type="Pfam" id="PF00155"/>
    </source>
</evidence>
<dbReference type="GO" id="GO:0030170">
    <property type="term" value="F:pyridoxal phosphate binding"/>
    <property type="evidence" value="ECO:0007669"/>
    <property type="project" value="InterPro"/>
</dbReference>
<dbReference type="GO" id="GO:0010285">
    <property type="term" value="F:L,L-diaminopimelate aminotransferase activity"/>
    <property type="evidence" value="ECO:0007669"/>
    <property type="project" value="UniProtKB-EC"/>
</dbReference>
<name>A0A5E4VTC4_9BURK</name>
<dbReference type="SUPFAM" id="SSF53383">
    <property type="entry name" value="PLP-dependent transferases"/>
    <property type="match status" value="1"/>
</dbReference>
<dbReference type="RefSeq" id="WP_150556105.1">
    <property type="nucleotide sequence ID" value="NZ_CABPSC010000010.1"/>
</dbReference>
<dbReference type="InterPro" id="IPR015421">
    <property type="entry name" value="PyrdxlP-dep_Trfase_major"/>
</dbReference>
<dbReference type="EMBL" id="CABPSC010000010">
    <property type="protein sequence ID" value="VVE14789.1"/>
    <property type="molecule type" value="Genomic_DNA"/>
</dbReference>
<dbReference type="InterPro" id="IPR004839">
    <property type="entry name" value="Aminotransferase_I/II_large"/>
</dbReference>
<protein>
    <submittedName>
        <fullName evidence="2">LL-diaminopimelate aminotransferase</fullName>
        <ecNumber evidence="2">2.6.1.83</ecNumber>
    </submittedName>
</protein>
<feature type="domain" description="Aminotransferase class I/classII large" evidence="1">
    <location>
        <begin position="54"/>
        <end position="318"/>
    </location>
</feature>
<keyword evidence="2" id="KW-0808">Transferase</keyword>
<organism evidence="2 3">
    <name type="scientific">Pandoraea nosoerga</name>
    <dbReference type="NCBI Taxonomy" id="2508296"/>
    <lineage>
        <taxon>Bacteria</taxon>
        <taxon>Pseudomonadati</taxon>
        <taxon>Pseudomonadota</taxon>
        <taxon>Betaproteobacteria</taxon>
        <taxon>Burkholderiales</taxon>
        <taxon>Burkholderiaceae</taxon>
        <taxon>Pandoraea</taxon>
    </lineage>
</organism>
<dbReference type="Gene3D" id="3.40.640.10">
    <property type="entry name" value="Type I PLP-dependent aspartate aminotransferase-like (Major domain)"/>
    <property type="match status" value="1"/>
</dbReference>
<evidence type="ECO:0000313" key="2">
    <source>
        <dbReference type="EMBL" id="VVE14789.1"/>
    </source>
</evidence>
<reference evidence="2 3" key="1">
    <citation type="submission" date="2019-08" db="EMBL/GenBank/DDBJ databases">
        <authorList>
            <person name="Peeters C."/>
        </authorList>
    </citation>
    <scope>NUCLEOTIDE SEQUENCE [LARGE SCALE GENOMIC DNA]</scope>
    <source>
        <strain evidence="2 3">LMG 31109</strain>
    </source>
</reference>
<dbReference type="OrthoDB" id="3861823at2"/>
<keyword evidence="3" id="KW-1185">Reference proteome</keyword>
<dbReference type="AlphaFoldDB" id="A0A5E4VTC4"/>
<dbReference type="InterPro" id="IPR015424">
    <property type="entry name" value="PyrdxlP-dep_Trfase"/>
</dbReference>